<comment type="similarity">
    <text evidence="6">Belongs to the SMC family.</text>
</comment>
<dbReference type="InterPro" id="IPR036277">
    <property type="entry name" value="SMC_hinge_sf"/>
</dbReference>
<evidence type="ECO:0000256" key="1">
    <source>
        <dbReference type="ARBA" id="ARBA00022490"/>
    </source>
</evidence>
<evidence type="ECO:0000256" key="6">
    <source>
        <dbReference type="HAMAP-Rule" id="MF_01894"/>
    </source>
</evidence>
<dbReference type="Proteomes" id="UP000281474">
    <property type="component" value="Unassembled WGS sequence"/>
</dbReference>
<feature type="coiled-coil region" evidence="6">
    <location>
        <begin position="244"/>
        <end position="271"/>
    </location>
</feature>
<dbReference type="GO" id="GO:0007062">
    <property type="term" value="P:sister chromatid cohesion"/>
    <property type="evidence" value="ECO:0007669"/>
    <property type="project" value="InterPro"/>
</dbReference>
<dbReference type="OrthoDB" id="9808768at2"/>
<dbReference type="GO" id="GO:0006260">
    <property type="term" value="P:DNA replication"/>
    <property type="evidence" value="ECO:0007669"/>
    <property type="project" value="UniProtKB-UniRule"/>
</dbReference>
<feature type="compositionally biased region" description="Low complexity" evidence="7">
    <location>
        <begin position="375"/>
        <end position="384"/>
    </location>
</feature>
<comment type="caution">
    <text evidence="9">The sequence shown here is derived from an EMBL/GenBank/DDBJ whole genome shotgun (WGS) entry which is preliminary data.</text>
</comment>
<protein>
    <recommendedName>
        <fullName evidence="6">Chromosome partition protein Smc</fullName>
    </recommendedName>
</protein>
<dbReference type="HAMAP" id="MF_01894">
    <property type="entry name" value="Smc_prok"/>
    <property type="match status" value="1"/>
</dbReference>
<evidence type="ECO:0000256" key="2">
    <source>
        <dbReference type="ARBA" id="ARBA00022741"/>
    </source>
</evidence>
<feature type="coiled-coil region" evidence="6">
    <location>
        <begin position="449"/>
        <end position="490"/>
    </location>
</feature>
<dbReference type="InterPro" id="IPR024704">
    <property type="entry name" value="SMC"/>
</dbReference>
<keyword evidence="4 6" id="KW-0175">Coiled coil</keyword>
<accession>A0A3L8PTT9</accession>
<keyword evidence="5 6" id="KW-0238">DNA-binding</keyword>
<keyword evidence="10" id="KW-1185">Reference proteome</keyword>
<feature type="region of interest" description="Disordered" evidence="7">
    <location>
        <begin position="368"/>
        <end position="387"/>
    </location>
</feature>
<organism evidence="9 10">
    <name type="scientific">Parashewanella curva</name>
    <dbReference type="NCBI Taxonomy" id="2338552"/>
    <lineage>
        <taxon>Bacteria</taxon>
        <taxon>Pseudomonadati</taxon>
        <taxon>Pseudomonadota</taxon>
        <taxon>Gammaproteobacteria</taxon>
        <taxon>Alteromonadales</taxon>
        <taxon>Shewanellaceae</taxon>
        <taxon>Parashewanella</taxon>
    </lineage>
</organism>
<feature type="coiled-coil region" evidence="6">
    <location>
        <begin position="622"/>
        <end position="836"/>
    </location>
</feature>
<dbReference type="InterPro" id="IPR011890">
    <property type="entry name" value="SMC_prok"/>
</dbReference>
<dbReference type="InterPro" id="IPR003395">
    <property type="entry name" value="RecF/RecN/SMC_N"/>
</dbReference>
<dbReference type="SUPFAM" id="SSF52540">
    <property type="entry name" value="P-loop containing nucleoside triphosphate hydrolases"/>
    <property type="match status" value="1"/>
</dbReference>
<dbReference type="SUPFAM" id="SSF75553">
    <property type="entry name" value="Smc hinge domain"/>
    <property type="match status" value="1"/>
</dbReference>
<sequence length="1131" mass="129476">MKLKQIKLAGFKSFVDPTKIPFEKALTGIIGPNGCGKSNVIDAVRWVLGESSAKHLRGGAMTDVIFSGSNARNPVSVASVELTFENQDGRLVGQYASYQEISVKRQVTRDGDAFYFLNGQKCRRKDITDLFMGTGLGPRSYAIIEQGMISRLIESKPQDLRVFIEEAAGISRYKERRRDTENRIRHTRENLERLEDIRTELSTQLDRLAAQSKAAVKYRELKEIERKTHAELLVMRYSEFYDQIDEISKQLSELDLELVKYQSELKSFETKQTHLTLELNEASDAEQKLVAEFYHNNTERAKLEQQISHQQQLEQHQQQRLASLSQQLAELTEQIEQLAVEQKQIKHQQINAQPDLELLDEKVEELSEKIEQQQEHQQQQQSQHQDLKQELHNAKMELQLAGSQLTHAQQQLAQTQQTQEQVNTQLTSLDDTQQIKIEANQLKETEGYIQQLEVQLTESQIRYEKSTQAFEQTNEQRQELKQQQAASQSRLAFINSWLVEQQQDHQQVWQVIKAASGWEKALELVLGDLLTAKVVPEFSDDAGFVVIENGFQHEMLEQSLVNLAPWLGNLLLADDKEQATAYLDDLTNDQCVLTKDGFLIGQGFILSQSQQPNAQLSFKAEKESVETELEKLQFALEKLQKTCQQYQIQNQKLQTDIESTKQQLQQKELELTRQQSFYSAEQKRIEQNNAQKQLLESQLTELQRKATQLESTIESLTEKSQQHTELVKQAQFNIQQLENKQQQDDTQFADLKAQLAQYKQQREQLNLQTQKNAMKLTLVEQQNAQLNISKQNLDKQIVELTGENVSSTFELDVHALQEQLQQKLQLQQQQQNKLDKCRNHQADIQAQLDGLKSNQKQGVEQCEVLTQQISELKLHREGLKGQTNSLKLQIDEEQIPLENVIENIAVEANVDEWQQNLDKVRNQTRRLGAINLAAIDEYEQQKERKAYLDAQNEDLTQALESLESAIRKIDRETRTRFKTTFEKVNNDLQTLFPKVFGGGSAYLALTDDDLLDTGVTIMARPPGKKNSSIHLLSGGEKALTALSLVFAIFRLNPAPFCMLDEVDAPLDDANVERFCRLLQEMAQTVQFIFISHNKITMEMAEQLIGVTMHEAGVSRIVAVDIDEAVAMADAS</sequence>
<gene>
    <name evidence="6" type="primary">smc</name>
    <name evidence="9" type="ORF">D5018_15125</name>
</gene>
<dbReference type="GO" id="GO:0005694">
    <property type="term" value="C:chromosome"/>
    <property type="evidence" value="ECO:0007669"/>
    <property type="project" value="InterPro"/>
</dbReference>
<dbReference type="Gene3D" id="3.40.50.300">
    <property type="entry name" value="P-loop containing nucleotide triphosphate hydrolases"/>
    <property type="match status" value="2"/>
</dbReference>
<dbReference type="GO" id="GO:0003677">
    <property type="term" value="F:DNA binding"/>
    <property type="evidence" value="ECO:0007669"/>
    <property type="project" value="UniProtKB-UniRule"/>
</dbReference>
<evidence type="ECO:0000313" key="10">
    <source>
        <dbReference type="Proteomes" id="UP000281474"/>
    </source>
</evidence>
<evidence type="ECO:0000256" key="4">
    <source>
        <dbReference type="ARBA" id="ARBA00023054"/>
    </source>
</evidence>
<evidence type="ECO:0000256" key="5">
    <source>
        <dbReference type="ARBA" id="ARBA00023125"/>
    </source>
</evidence>
<dbReference type="PIRSF" id="PIRSF005719">
    <property type="entry name" value="SMC"/>
    <property type="match status" value="1"/>
</dbReference>
<feature type="binding site" evidence="6">
    <location>
        <begin position="32"/>
        <end position="39"/>
    </location>
    <ligand>
        <name>ATP</name>
        <dbReference type="ChEBI" id="CHEBI:30616"/>
    </ligand>
</feature>
<dbReference type="GO" id="GO:0005524">
    <property type="term" value="F:ATP binding"/>
    <property type="evidence" value="ECO:0007669"/>
    <property type="project" value="UniProtKB-UniRule"/>
</dbReference>
<feature type="coiled-coil region" evidence="6">
    <location>
        <begin position="170"/>
        <end position="211"/>
    </location>
</feature>
<comment type="function">
    <text evidence="6">Required for chromosome condensation and partitioning.</text>
</comment>
<proteinExistence type="inferred from homology"/>
<comment type="domain">
    <text evidence="6">Contains large globular domains required for ATP hydrolysis at each terminus and a third globular domain forming a flexible hinge near the middle of the molecule. These domains are separated by coiled-coil structures.</text>
</comment>
<dbReference type="CDD" id="cd03278">
    <property type="entry name" value="ABC_SMC_barmotin"/>
    <property type="match status" value="2"/>
</dbReference>
<evidence type="ECO:0000256" key="7">
    <source>
        <dbReference type="SAM" id="MobiDB-lite"/>
    </source>
</evidence>
<keyword evidence="3 6" id="KW-0067">ATP-binding</keyword>
<dbReference type="EMBL" id="QZEI01000053">
    <property type="protein sequence ID" value="RLV58835.1"/>
    <property type="molecule type" value="Genomic_DNA"/>
</dbReference>
<dbReference type="AlphaFoldDB" id="A0A3L8PTT9"/>
<comment type="subunit">
    <text evidence="6">Homodimer.</text>
</comment>
<dbReference type="PANTHER" id="PTHR43977">
    <property type="entry name" value="STRUCTURAL MAINTENANCE OF CHROMOSOMES PROTEIN 3"/>
    <property type="match status" value="1"/>
</dbReference>
<keyword evidence="2 6" id="KW-0547">Nucleotide-binding</keyword>
<feature type="coiled-coil region" evidence="6">
    <location>
        <begin position="903"/>
        <end position="972"/>
    </location>
</feature>
<dbReference type="RefSeq" id="WP_121839837.1">
    <property type="nucleotide sequence ID" value="NZ_ML014802.1"/>
</dbReference>
<evidence type="ECO:0000256" key="3">
    <source>
        <dbReference type="ARBA" id="ARBA00022840"/>
    </source>
</evidence>
<dbReference type="GO" id="GO:0030261">
    <property type="term" value="P:chromosome condensation"/>
    <property type="evidence" value="ECO:0007669"/>
    <property type="project" value="InterPro"/>
</dbReference>
<keyword evidence="1 6" id="KW-0963">Cytoplasm</keyword>
<comment type="subcellular location">
    <subcellularLocation>
        <location evidence="6">Cytoplasm</location>
    </subcellularLocation>
</comment>
<dbReference type="InterPro" id="IPR027417">
    <property type="entry name" value="P-loop_NTPase"/>
</dbReference>
<dbReference type="GO" id="GO:0016887">
    <property type="term" value="F:ATP hydrolysis activity"/>
    <property type="evidence" value="ECO:0007669"/>
    <property type="project" value="InterPro"/>
</dbReference>
<evidence type="ECO:0000313" key="9">
    <source>
        <dbReference type="EMBL" id="RLV58835.1"/>
    </source>
</evidence>
<name>A0A3L8PTT9_9GAMM</name>
<evidence type="ECO:0000259" key="8">
    <source>
        <dbReference type="Pfam" id="PF02463"/>
    </source>
</evidence>
<feature type="domain" description="RecF/RecN/SMC N-terminal" evidence="8">
    <location>
        <begin position="686"/>
        <end position="1114"/>
    </location>
</feature>
<dbReference type="GO" id="GO:0007059">
    <property type="term" value="P:chromosome segregation"/>
    <property type="evidence" value="ECO:0007669"/>
    <property type="project" value="UniProtKB-UniRule"/>
</dbReference>
<reference evidence="9 10" key="1">
    <citation type="submission" date="2018-09" db="EMBL/GenBank/DDBJ databases">
        <title>Phylogeny of the Shewanellaceae, and recommendation for two new genera, Pseudoshewanella and Parashewanella.</title>
        <authorList>
            <person name="Wang G."/>
        </authorList>
    </citation>
    <scope>NUCLEOTIDE SEQUENCE [LARGE SCALE GENOMIC DNA]</scope>
    <source>
        <strain evidence="9 10">C51</strain>
    </source>
</reference>
<feature type="domain" description="RecF/RecN/SMC N-terminal" evidence="8">
    <location>
        <begin position="3"/>
        <end position="296"/>
    </location>
</feature>
<dbReference type="Pfam" id="PF02463">
    <property type="entry name" value="SMC_N"/>
    <property type="match status" value="2"/>
</dbReference>
<dbReference type="GO" id="GO:0005737">
    <property type="term" value="C:cytoplasm"/>
    <property type="evidence" value="ECO:0007669"/>
    <property type="project" value="UniProtKB-SubCell"/>
</dbReference>